<keyword evidence="9" id="KW-0472">Membrane</keyword>
<evidence type="ECO:0000256" key="5">
    <source>
        <dbReference type="ARBA" id="ARBA00022741"/>
    </source>
</evidence>
<dbReference type="CDD" id="cd16917">
    <property type="entry name" value="HATPase_UhpB-NarQ-NarX-like"/>
    <property type="match status" value="1"/>
</dbReference>
<comment type="caution">
    <text evidence="11">The sequence shown here is derived from an EMBL/GenBank/DDBJ whole genome shotgun (WGS) entry which is preliminary data.</text>
</comment>
<dbReference type="EMBL" id="JBHSAM010000025">
    <property type="protein sequence ID" value="MFC4100690.1"/>
    <property type="molecule type" value="Genomic_DNA"/>
</dbReference>
<dbReference type="InterPro" id="IPR011712">
    <property type="entry name" value="Sig_transdc_His_kin_sub3_dim/P"/>
</dbReference>
<reference evidence="12" key="1">
    <citation type="journal article" date="2019" name="Int. J. Syst. Evol. Microbiol.">
        <title>The Global Catalogue of Microorganisms (GCM) 10K type strain sequencing project: providing services to taxonomists for standard genome sequencing and annotation.</title>
        <authorList>
            <consortium name="The Broad Institute Genomics Platform"/>
            <consortium name="The Broad Institute Genome Sequencing Center for Infectious Disease"/>
            <person name="Wu L."/>
            <person name="Ma J."/>
        </authorList>
    </citation>
    <scope>NUCLEOTIDE SEQUENCE [LARGE SCALE GENOMIC DNA]</scope>
    <source>
        <strain evidence="12">IBRC-M 10987</strain>
    </source>
</reference>
<keyword evidence="4" id="KW-0808">Transferase</keyword>
<comment type="catalytic activity">
    <reaction evidence="1">
        <text>ATP + protein L-histidine = ADP + protein N-phospho-L-histidine.</text>
        <dbReference type="EC" id="2.7.13.3"/>
    </reaction>
</comment>
<name>A0ABV8K3V1_9BACL</name>
<dbReference type="Proteomes" id="UP001595715">
    <property type="component" value="Unassembled WGS sequence"/>
</dbReference>
<dbReference type="InterPro" id="IPR050482">
    <property type="entry name" value="Sensor_HK_TwoCompSys"/>
</dbReference>
<organism evidence="11 12">
    <name type="scientific">Paenibacillus xanthanilyticus</name>
    <dbReference type="NCBI Taxonomy" id="1783531"/>
    <lineage>
        <taxon>Bacteria</taxon>
        <taxon>Bacillati</taxon>
        <taxon>Bacillota</taxon>
        <taxon>Bacilli</taxon>
        <taxon>Bacillales</taxon>
        <taxon>Paenibacillaceae</taxon>
        <taxon>Paenibacillus</taxon>
    </lineage>
</organism>
<keyword evidence="7" id="KW-0067">ATP-binding</keyword>
<feature type="transmembrane region" description="Helical" evidence="9">
    <location>
        <begin position="63"/>
        <end position="88"/>
    </location>
</feature>
<keyword evidence="3" id="KW-0597">Phosphoprotein</keyword>
<dbReference type="Pfam" id="PF02518">
    <property type="entry name" value="HATPase_c"/>
    <property type="match status" value="1"/>
</dbReference>
<keyword evidence="12" id="KW-1185">Reference proteome</keyword>
<feature type="transmembrane region" description="Helical" evidence="9">
    <location>
        <begin position="26"/>
        <end position="42"/>
    </location>
</feature>
<dbReference type="EC" id="2.7.13.3" evidence="2"/>
<dbReference type="RefSeq" id="WP_377719340.1">
    <property type="nucleotide sequence ID" value="NZ_JBHSAM010000025.1"/>
</dbReference>
<keyword evidence="9" id="KW-0812">Transmembrane</keyword>
<feature type="transmembrane region" description="Helical" evidence="9">
    <location>
        <begin position="94"/>
        <end position="113"/>
    </location>
</feature>
<evidence type="ECO:0000256" key="2">
    <source>
        <dbReference type="ARBA" id="ARBA00012438"/>
    </source>
</evidence>
<accession>A0ABV8K3V1</accession>
<dbReference type="Gene3D" id="1.20.5.1930">
    <property type="match status" value="1"/>
</dbReference>
<sequence>MIWKWILLLACLTTYMWQNPEGSVIPVLAAAGLQAVHSIAVLSRSLNRFAVAATSADLLFQAYLLWSTGGSSSPFLVYTLASLAFLKIDVGWKWFYMASGAYLSAISVLFAIHEGMRVHSFLGSNGPYLILVFFYFSFSVAAQSGTANISRHIRSLVYIYSAHRLLPQSSTQTAARHAEGILRKMLKGRGVWLCIDVPSAVRDEQSWMHTYYRNQLGQHAPIARKTFLRLLSPSGEAQMQFVRSLRTRGGIQYGWLLIETNPGELSLLEQTYINLLLLSFETHYEMNKRLAEYQDSAVTIERDRIAQDIHDGIAQELFFMSIQLFQIKGALRSENPDGAMKQLAEMETRVKESHADIRKLITELKGEKRKFNLHEAVGKMLHRIIDHTGVQLAFEHAGWVPRERIEIEETIYHFIEEAANNVIKHARANKLTVRLEVTSVQWTIAVMDDGIGLHDAAALEKNGKFGMKGMANRIKAMNGSIGIQAEEGKGTTITAAIPRERSLTYV</sequence>
<keyword evidence="8" id="KW-0902">Two-component regulatory system</keyword>
<dbReference type="PROSITE" id="PS50109">
    <property type="entry name" value="HIS_KIN"/>
    <property type="match status" value="1"/>
</dbReference>
<evidence type="ECO:0000256" key="3">
    <source>
        <dbReference type="ARBA" id="ARBA00022553"/>
    </source>
</evidence>
<evidence type="ECO:0000256" key="4">
    <source>
        <dbReference type="ARBA" id="ARBA00022679"/>
    </source>
</evidence>
<evidence type="ECO:0000259" key="10">
    <source>
        <dbReference type="PROSITE" id="PS50109"/>
    </source>
</evidence>
<keyword evidence="9" id="KW-1133">Transmembrane helix</keyword>
<protein>
    <recommendedName>
        <fullName evidence="2">histidine kinase</fullName>
        <ecNumber evidence="2">2.7.13.3</ecNumber>
    </recommendedName>
</protein>
<gene>
    <name evidence="11" type="ORF">ACFOZ8_13610</name>
</gene>
<evidence type="ECO:0000313" key="11">
    <source>
        <dbReference type="EMBL" id="MFC4100690.1"/>
    </source>
</evidence>
<dbReference type="PANTHER" id="PTHR24421:SF10">
    <property type="entry name" value="NITRATE_NITRITE SENSOR PROTEIN NARQ"/>
    <property type="match status" value="1"/>
</dbReference>
<dbReference type="PANTHER" id="PTHR24421">
    <property type="entry name" value="NITRATE/NITRITE SENSOR PROTEIN NARX-RELATED"/>
    <property type="match status" value="1"/>
</dbReference>
<feature type="transmembrane region" description="Helical" evidence="9">
    <location>
        <begin position="125"/>
        <end position="142"/>
    </location>
</feature>
<evidence type="ECO:0000256" key="9">
    <source>
        <dbReference type="SAM" id="Phobius"/>
    </source>
</evidence>
<evidence type="ECO:0000256" key="7">
    <source>
        <dbReference type="ARBA" id="ARBA00022840"/>
    </source>
</evidence>
<dbReference type="SMART" id="SM00387">
    <property type="entry name" value="HATPase_c"/>
    <property type="match status" value="1"/>
</dbReference>
<evidence type="ECO:0000256" key="6">
    <source>
        <dbReference type="ARBA" id="ARBA00022777"/>
    </source>
</evidence>
<dbReference type="InterPro" id="IPR005467">
    <property type="entry name" value="His_kinase_dom"/>
</dbReference>
<evidence type="ECO:0000313" key="12">
    <source>
        <dbReference type="Proteomes" id="UP001595715"/>
    </source>
</evidence>
<evidence type="ECO:0000256" key="8">
    <source>
        <dbReference type="ARBA" id="ARBA00023012"/>
    </source>
</evidence>
<evidence type="ECO:0000256" key="1">
    <source>
        <dbReference type="ARBA" id="ARBA00000085"/>
    </source>
</evidence>
<keyword evidence="6 11" id="KW-0418">Kinase</keyword>
<dbReference type="InterPro" id="IPR003594">
    <property type="entry name" value="HATPase_dom"/>
</dbReference>
<dbReference type="SUPFAM" id="SSF55874">
    <property type="entry name" value="ATPase domain of HSP90 chaperone/DNA topoisomerase II/histidine kinase"/>
    <property type="match status" value="1"/>
</dbReference>
<keyword evidence="5" id="KW-0547">Nucleotide-binding</keyword>
<dbReference type="Pfam" id="PF07730">
    <property type="entry name" value="HisKA_3"/>
    <property type="match status" value="1"/>
</dbReference>
<feature type="domain" description="Histidine kinase" evidence="10">
    <location>
        <begin position="304"/>
        <end position="501"/>
    </location>
</feature>
<dbReference type="Gene3D" id="3.30.565.10">
    <property type="entry name" value="Histidine kinase-like ATPase, C-terminal domain"/>
    <property type="match status" value="1"/>
</dbReference>
<proteinExistence type="predicted"/>
<dbReference type="InterPro" id="IPR036890">
    <property type="entry name" value="HATPase_C_sf"/>
</dbReference>
<dbReference type="GO" id="GO:0016301">
    <property type="term" value="F:kinase activity"/>
    <property type="evidence" value="ECO:0007669"/>
    <property type="project" value="UniProtKB-KW"/>
</dbReference>